<sequence>MPLPEPLFRAIEDFYRELTVYLLTPTLTYLALRLVPGLWTPLVYASCAIGLPVVCVFTLGYFLYSLLPDSGVSAAGKAVLITGCDSGFGHRLALRLDRLGFQVFAGCLFPHGEGAKNLQLKASSKLHVVPLNVTKDEDFRQAVDYVRQNLDGNGLWAVVANAGVFGAMELEWWSITEMQQHFDINVFGCVRTVQAFLPLLRQSKGRIVLTASYAGRATASWNNVYSMTKHAVISLGDGLRRELMKWGISVILVEPTYYKTAILPKPENIVKKYKESNLPREVKDAYGDDYATEMADISVNTMAFFARDNVDEVVDTLEKAVCSRHPRQMYRCDGFVRWLLVVIFLCFPLVFQDLLDYLFLHHHAVGPDGKLVKKPSVLERITNKVKSILAPQKLKKRHEDDETQSFNEGGTEIGLRNSPAVCYSRPR</sequence>
<name>A0ACB8CYT7_DERSI</name>
<reference evidence="1" key="1">
    <citation type="submission" date="2020-05" db="EMBL/GenBank/DDBJ databases">
        <title>Large-scale comparative analyses of tick genomes elucidate their genetic diversity and vector capacities.</title>
        <authorList>
            <person name="Jia N."/>
            <person name="Wang J."/>
            <person name="Shi W."/>
            <person name="Du L."/>
            <person name="Sun Y."/>
            <person name="Zhan W."/>
            <person name="Jiang J."/>
            <person name="Wang Q."/>
            <person name="Zhang B."/>
            <person name="Ji P."/>
            <person name="Sakyi L.B."/>
            <person name="Cui X."/>
            <person name="Yuan T."/>
            <person name="Jiang B."/>
            <person name="Yang W."/>
            <person name="Lam T.T.-Y."/>
            <person name="Chang Q."/>
            <person name="Ding S."/>
            <person name="Wang X."/>
            <person name="Zhu J."/>
            <person name="Ruan X."/>
            <person name="Zhao L."/>
            <person name="Wei J."/>
            <person name="Que T."/>
            <person name="Du C."/>
            <person name="Cheng J."/>
            <person name="Dai P."/>
            <person name="Han X."/>
            <person name="Huang E."/>
            <person name="Gao Y."/>
            <person name="Liu J."/>
            <person name="Shao H."/>
            <person name="Ye R."/>
            <person name="Li L."/>
            <person name="Wei W."/>
            <person name="Wang X."/>
            <person name="Wang C."/>
            <person name="Yang T."/>
            <person name="Huo Q."/>
            <person name="Li W."/>
            <person name="Guo W."/>
            <person name="Chen H."/>
            <person name="Zhou L."/>
            <person name="Ni X."/>
            <person name="Tian J."/>
            <person name="Zhou Y."/>
            <person name="Sheng Y."/>
            <person name="Liu T."/>
            <person name="Pan Y."/>
            <person name="Xia L."/>
            <person name="Li J."/>
            <person name="Zhao F."/>
            <person name="Cao W."/>
        </authorList>
    </citation>
    <scope>NUCLEOTIDE SEQUENCE</scope>
    <source>
        <strain evidence="1">Dsil-2018</strain>
    </source>
</reference>
<comment type="caution">
    <text evidence="1">The sequence shown here is derived from an EMBL/GenBank/DDBJ whole genome shotgun (WGS) entry which is preliminary data.</text>
</comment>
<keyword evidence="2" id="KW-1185">Reference proteome</keyword>
<evidence type="ECO:0000313" key="1">
    <source>
        <dbReference type="EMBL" id="KAH7954326.1"/>
    </source>
</evidence>
<proteinExistence type="predicted"/>
<gene>
    <name evidence="1" type="ORF">HPB49_017629</name>
</gene>
<protein>
    <submittedName>
        <fullName evidence="1">Uncharacterized protein</fullName>
    </submittedName>
</protein>
<evidence type="ECO:0000313" key="2">
    <source>
        <dbReference type="Proteomes" id="UP000821865"/>
    </source>
</evidence>
<dbReference type="Proteomes" id="UP000821865">
    <property type="component" value="Chromosome 4"/>
</dbReference>
<accession>A0ACB8CYT7</accession>
<dbReference type="EMBL" id="CM023473">
    <property type="protein sequence ID" value="KAH7954326.1"/>
    <property type="molecule type" value="Genomic_DNA"/>
</dbReference>
<organism evidence="1 2">
    <name type="scientific">Dermacentor silvarum</name>
    <name type="common">Tick</name>
    <dbReference type="NCBI Taxonomy" id="543639"/>
    <lineage>
        <taxon>Eukaryota</taxon>
        <taxon>Metazoa</taxon>
        <taxon>Ecdysozoa</taxon>
        <taxon>Arthropoda</taxon>
        <taxon>Chelicerata</taxon>
        <taxon>Arachnida</taxon>
        <taxon>Acari</taxon>
        <taxon>Parasitiformes</taxon>
        <taxon>Ixodida</taxon>
        <taxon>Ixodoidea</taxon>
        <taxon>Ixodidae</taxon>
        <taxon>Rhipicephalinae</taxon>
        <taxon>Dermacentor</taxon>
    </lineage>
</organism>